<gene>
    <name evidence="1" type="ORF">BRAFLDRAFT_85242</name>
</gene>
<protein>
    <submittedName>
        <fullName evidence="1">Uncharacterized protein</fullName>
    </submittedName>
</protein>
<name>C3YFA2_BRAFL</name>
<dbReference type="EMBL" id="GG666508">
    <property type="protein sequence ID" value="EEN61104.1"/>
    <property type="molecule type" value="Genomic_DNA"/>
</dbReference>
<evidence type="ECO:0000313" key="1">
    <source>
        <dbReference type="EMBL" id="EEN61104.1"/>
    </source>
</evidence>
<accession>C3YFA2</accession>
<proteinExistence type="predicted"/>
<dbReference type="AlphaFoldDB" id="C3YFA2"/>
<reference evidence="1" key="1">
    <citation type="journal article" date="2008" name="Nature">
        <title>The amphioxus genome and the evolution of the chordate karyotype.</title>
        <authorList>
            <consortium name="US DOE Joint Genome Institute (JGI-PGF)"/>
            <person name="Putnam N.H."/>
            <person name="Butts T."/>
            <person name="Ferrier D.E.K."/>
            <person name="Furlong R.F."/>
            <person name="Hellsten U."/>
            <person name="Kawashima T."/>
            <person name="Robinson-Rechavi M."/>
            <person name="Shoguchi E."/>
            <person name="Terry A."/>
            <person name="Yu J.-K."/>
            <person name="Benito-Gutierrez E.L."/>
            <person name="Dubchak I."/>
            <person name="Garcia-Fernandez J."/>
            <person name="Gibson-Brown J.J."/>
            <person name="Grigoriev I.V."/>
            <person name="Horton A.C."/>
            <person name="de Jong P.J."/>
            <person name="Jurka J."/>
            <person name="Kapitonov V.V."/>
            <person name="Kohara Y."/>
            <person name="Kuroki Y."/>
            <person name="Lindquist E."/>
            <person name="Lucas S."/>
            <person name="Osoegawa K."/>
            <person name="Pennacchio L.A."/>
            <person name="Salamov A.A."/>
            <person name="Satou Y."/>
            <person name="Sauka-Spengler T."/>
            <person name="Schmutz J."/>
            <person name="Shin-I T."/>
            <person name="Toyoda A."/>
            <person name="Bronner-Fraser M."/>
            <person name="Fujiyama A."/>
            <person name="Holland L.Z."/>
            <person name="Holland P.W.H."/>
            <person name="Satoh N."/>
            <person name="Rokhsar D.S."/>
        </authorList>
    </citation>
    <scope>NUCLEOTIDE SEQUENCE [LARGE SCALE GENOMIC DNA]</scope>
    <source>
        <strain evidence="1">S238N-H82</strain>
        <tissue evidence="1">Testes</tissue>
    </source>
</reference>
<dbReference type="InParanoid" id="C3YFA2"/>
<sequence>MGAEKDSSLFHSIWEIKEAATLCLLLPRGQRLIAWIINTAPVSECTAGLFHFCAGVYHWAVPLLCRSVPLGCSTFVQECYYVKCVENENGSFHLSAGVSSLFLETVLYL</sequence>
<organism>
    <name type="scientific">Branchiostoma floridae</name>
    <name type="common">Florida lancelet</name>
    <name type="synonym">Amphioxus</name>
    <dbReference type="NCBI Taxonomy" id="7739"/>
    <lineage>
        <taxon>Eukaryota</taxon>
        <taxon>Metazoa</taxon>
        <taxon>Chordata</taxon>
        <taxon>Cephalochordata</taxon>
        <taxon>Leptocardii</taxon>
        <taxon>Amphioxiformes</taxon>
        <taxon>Branchiostomatidae</taxon>
        <taxon>Branchiostoma</taxon>
    </lineage>
</organism>